<dbReference type="Proteomes" id="UP000199236">
    <property type="component" value="Unassembled WGS sequence"/>
</dbReference>
<evidence type="ECO:0000256" key="7">
    <source>
        <dbReference type="ARBA" id="ARBA00047343"/>
    </source>
</evidence>
<accession>A0A1I5H9T3</accession>
<evidence type="ECO:0000259" key="9">
    <source>
        <dbReference type="Pfam" id="PF00483"/>
    </source>
</evidence>
<feature type="domain" description="Mannose-6-phosphate isomerase type II C-terminal" evidence="10">
    <location>
        <begin position="364"/>
        <end position="468"/>
    </location>
</feature>
<dbReference type="Gene3D" id="2.60.120.10">
    <property type="entry name" value="Jelly Rolls"/>
    <property type="match status" value="1"/>
</dbReference>
<evidence type="ECO:0000256" key="3">
    <source>
        <dbReference type="ARBA" id="ARBA00022679"/>
    </source>
</evidence>
<dbReference type="CDD" id="cd02213">
    <property type="entry name" value="cupin_PMI_typeII_C"/>
    <property type="match status" value="1"/>
</dbReference>
<dbReference type="InterPro" id="IPR001538">
    <property type="entry name" value="Man6P_isomerase-2_C"/>
</dbReference>
<dbReference type="FunFam" id="2.60.120.10:FF:000032">
    <property type="entry name" value="Mannose-1-phosphate guanylyltransferase/mannose-6-phosphate isomerase"/>
    <property type="match status" value="1"/>
</dbReference>
<dbReference type="Gene3D" id="3.90.550.10">
    <property type="entry name" value="Spore Coat Polysaccharide Biosynthesis Protein SpsA, Chain A"/>
    <property type="match status" value="1"/>
</dbReference>
<keyword evidence="4 11" id="KW-0548">Nucleotidyltransferase</keyword>
<dbReference type="InterPro" id="IPR049577">
    <property type="entry name" value="GMPP_N"/>
</dbReference>
<dbReference type="GO" id="GO:0009298">
    <property type="term" value="P:GDP-mannose biosynthetic process"/>
    <property type="evidence" value="ECO:0007669"/>
    <property type="project" value="TreeGrafter"/>
</dbReference>
<comment type="similarity">
    <text evidence="1 8">Belongs to the mannose-6-phosphate isomerase type 2 family.</text>
</comment>
<dbReference type="InterPro" id="IPR051161">
    <property type="entry name" value="Mannose-6P_isomerase_type2"/>
</dbReference>
<keyword evidence="11" id="KW-0413">Isomerase</keyword>
<evidence type="ECO:0000313" key="11">
    <source>
        <dbReference type="EMBL" id="SFO44581.1"/>
    </source>
</evidence>
<evidence type="ECO:0000259" key="10">
    <source>
        <dbReference type="Pfam" id="PF01050"/>
    </source>
</evidence>
<evidence type="ECO:0000256" key="2">
    <source>
        <dbReference type="ARBA" id="ARBA00012387"/>
    </source>
</evidence>
<dbReference type="InterPro" id="IPR014710">
    <property type="entry name" value="RmlC-like_jellyroll"/>
</dbReference>
<dbReference type="OrthoDB" id="9806359at2"/>
<dbReference type="GO" id="GO:0005525">
    <property type="term" value="F:GTP binding"/>
    <property type="evidence" value="ECO:0007669"/>
    <property type="project" value="UniProtKB-KW"/>
</dbReference>
<keyword evidence="5" id="KW-0547">Nucleotide-binding</keyword>
<dbReference type="Pfam" id="PF01050">
    <property type="entry name" value="MannoseP_isomer"/>
    <property type="match status" value="1"/>
</dbReference>
<dbReference type="InterPro" id="IPR029044">
    <property type="entry name" value="Nucleotide-diphossugar_trans"/>
</dbReference>
<reference evidence="11 12" key="1">
    <citation type="submission" date="2016-10" db="EMBL/GenBank/DDBJ databases">
        <authorList>
            <person name="de Groot N.N."/>
        </authorList>
    </citation>
    <scope>NUCLEOTIDE SEQUENCE [LARGE SCALE GENOMIC DNA]</scope>
    <source>
        <strain evidence="11 12">CGMCC 1.9157</strain>
    </source>
</reference>
<dbReference type="InterPro" id="IPR011051">
    <property type="entry name" value="RmlC_Cupin_sf"/>
</dbReference>
<comment type="catalytic activity">
    <reaction evidence="7">
        <text>alpha-D-mannose 1-phosphate + GTP + H(+) = GDP-alpha-D-mannose + diphosphate</text>
        <dbReference type="Rhea" id="RHEA:15229"/>
        <dbReference type="ChEBI" id="CHEBI:15378"/>
        <dbReference type="ChEBI" id="CHEBI:33019"/>
        <dbReference type="ChEBI" id="CHEBI:37565"/>
        <dbReference type="ChEBI" id="CHEBI:57527"/>
        <dbReference type="ChEBI" id="CHEBI:58409"/>
        <dbReference type="EC" id="2.7.7.13"/>
    </reaction>
</comment>
<dbReference type="FunFam" id="3.90.550.10:FF:000046">
    <property type="entry name" value="Mannose-1-phosphate guanylyltransferase (GDP)"/>
    <property type="match status" value="1"/>
</dbReference>
<dbReference type="InterPro" id="IPR006375">
    <property type="entry name" value="Man1P_GuaTrfase/Man6P_Isoase"/>
</dbReference>
<gene>
    <name evidence="11" type="ORF">SAMN04488056_10691</name>
</gene>
<proteinExistence type="inferred from homology"/>
<dbReference type="PANTHER" id="PTHR46390:SF1">
    <property type="entry name" value="MANNOSE-1-PHOSPHATE GUANYLYLTRANSFERASE"/>
    <property type="match status" value="1"/>
</dbReference>
<dbReference type="SUPFAM" id="SSF51182">
    <property type="entry name" value="RmlC-like cupins"/>
    <property type="match status" value="1"/>
</dbReference>
<dbReference type="SUPFAM" id="SSF53448">
    <property type="entry name" value="Nucleotide-diphospho-sugar transferases"/>
    <property type="match status" value="1"/>
</dbReference>
<dbReference type="CDD" id="cd02509">
    <property type="entry name" value="GDP-M1P_Guanylyltransferase"/>
    <property type="match status" value="1"/>
</dbReference>
<dbReference type="RefSeq" id="WP_090072880.1">
    <property type="nucleotide sequence ID" value="NZ_FOVR01000006.1"/>
</dbReference>
<dbReference type="InterPro" id="IPR005835">
    <property type="entry name" value="NTP_transferase_dom"/>
</dbReference>
<evidence type="ECO:0000256" key="4">
    <source>
        <dbReference type="ARBA" id="ARBA00022695"/>
    </source>
</evidence>
<dbReference type="GO" id="GO:0016853">
    <property type="term" value="F:isomerase activity"/>
    <property type="evidence" value="ECO:0007669"/>
    <property type="project" value="UniProtKB-KW"/>
</dbReference>
<dbReference type="EC" id="2.7.7.13" evidence="2"/>
<protein>
    <recommendedName>
        <fullName evidence="2">mannose-1-phosphate guanylyltransferase</fullName>
        <ecNumber evidence="2">2.7.7.13</ecNumber>
    </recommendedName>
</protein>
<dbReference type="STRING" id="655353.SAMN04488056_10691"/>
<dbReference type="GO" id="GO:0004475">
    <property type="term" value="F:mannose-1-phosphate guanylyltransferase (GTP) activity"/>
    <property type="evidence" value="ECO:0007669"/>
    <property type="project" value="UniProtKB-EC"/>
</dbReference>
<evidence type="ECO:0000256" key="1">
    <source>
        <dbReference type="ARBA" id="ARBA00006115"/>
    </source>
</evidence>
<dbReference type="GO" id="GO:0000271">
    <property type="term" value="P:polysaccharide biosynthetic process"/>
    <property type="evidence" value="ECO:0007669"/>
    <property type="project" value="InterPro"/>
</dbReference>
<keyword evidence="3 11" id="KW-0808">Transferase</keyword>
<dbReference type="EMBL" id="FOVR01000006">
    <property type="protein sequence ID" value="SFO44581.1"/>
    <property type="molecule type" value="Genomic_DNA"/>
</dbReference>
<evidence type="ECO:0000256" key="6">
    <source>
        <dbReference type="ARBA" id="ARBA00023134"/>
    </source>
</evidence>
<evidence type="ECO:0000313" key="12">
    <source>
        <dbReference type="Proteomes" id="UP000199236"/>
    </source>
</evidence>
<organism evidence="11 12">
    <name type="scientific">Cohaesibacter marisflavi</name>
    <dbReference type="NCBI Taxonomy" id="655353"/>
    <lineage>
        <taxon>Bacteria</taxon>
        <taxon>Pseudomonadati</taxon>
        <taxon>Pseudomonadota</taxon>
        <taxon>Alphaproteobacteria</taxon>
        <taxon>Hyphomicrobiales</taxon>
        <taxon>Cohaesibacteraceae</taxon>
    </lineage>
</organism>
<keyword evidence="6" id="KW-0342">GTP-binding</keyword>
<feature type="domain" description="Nucleotidyl transferase" evidence="9">
    <location>
        <begin position="4"/>
        <end position="286"/>
    </location>
</feature>
<keyword evidence="12" id="KW-1185">Reference proteome</keyword>
<evidence type="ECO:0000256" key="8">
    <source>
        <dbReference type="RuleBase" id="RU004190"/>
    </source>
</evidence>
<sequence>MITPVLLCGGSGTRLWPLSRKSYPKQFVPLIGEETLFQASAKRLSGEGYNEPVIVTNADFRFIVPEQLLEVGIDPGAILIEPDRRNTAPAVLAAALYLAEKDPDALMLVAPSDHVVPNADAFRAVVKIGEAAAKEGKLVTFGIEPTHPETGYGYLELSDCLGADKARAMSLERFVEKPDLPDAEKMVASGKFLWNAGIFLFSAKAIIEAFKKHAPNLMEPIEHSVRKAVPDLGFLRLEPESWAKAEDISIDYAVMERADNLAVVPFSAGWSDLGDWGAVWKESERDDKGVALSGNATSIDCSNSLLRSEAEGLEIVGVGLNNVLAVAMPDAVLIADASRTQDIRKAVDALKEKKVRQAEAFPLDHRPWGWFESLVVGGRFQVKRIVVKPGAALSLQSHHHRAEHWIVVEGTAKVTIGAESKLLTENQSVYIPLGETHRLENPGKVHMVLIEVQTGSYLGEDDIVRYEDIYSRD</sequence>
<dbReference type="NCBIfam" id="TIGR01479">
    <property type="entry name" value="GMP_PMI"/>
    <property type="match status" value="1"/>
</dbReference>
<dbReference type="Pfam" id="PF00483">
    <property type="entry name" value="NTP_transferase"/>
    <property type="match status" value="1"/>
</dbReference>
<dbReference type="AlphaFoldDB" id="A0A1I5H9T3"/>
<evidence type="ECO:0000256" key="5">
    <source>
        <dbReference type="ARBA" id="ARBA00022741"/>
    </source>
</evidence>
<name>A0A1I5H9T3_9HYPH</name>
<dbReference type="PANTHER" id="PTHR46390">
    <property type="entry name" value="MANNOSE-1-PHOSPHATE GUANYLYLTRANSFERASE"/>
    <property type="match status" value="1"/>
</dbReference>